<evidence type="ECO:0000313" key="3">
    <source>
        <dbReference type="Proteomes" id="UP001219355"/>
    </source>
</evidence>
<protein>
    <submittedName>
        <fullName evidence="2">Uncharacterized protein</fullName>
    </submittedName>
</protein>
<evidence type="ECO:0000256" key="1">
    <source>
        <dbReference type="SAM" id="MobiDB-lite"/>
    </source>
</evidence>
<sequence length="79" mass="8019">MAAPGGAPSPGPRSGSIGPNNPLPTPTQQPPMSSAPPASGAPAATGSSPAVMSQQNLNQINEPEIRDIPRHGMLPLYHF</sequence>
<keyword evidence="3" id="KW-1185">Reference proteome</keyword>
<feature type="region of interest" description="Disordered" evidence="1">
    <location>
        <begin position="1"/>
        <end position="79"/>
    </location>
</feature>
<reference evidence="2" key="1">
    <citation type="submission" date="2023-03" db="EMBL/GenBank/DDBJ databases">
        <title>Emydomyces testavorans Genome Sequence.</title>
        <authorList>
            <person name="Hoyer L."/>
        </authorList>
    </citation>
    <scope>NUCLEOTIDE SEQUENCE</scope>
    <source>
        <strain evidence="2">16-2883</strain>
    </source>
</reference>
<proteinExistence type="predicted"/>
<feature type="compositionally biased region" description="Polar residues" evidence="1">
    <location>
        <begin position="51"/>
        <end position="61"/>
    </location>
</feature>
<feature type="compositionally biased region" description="Low complexity" evidence="1">
    <location>
        <begin position="1"/>
        <end position="20"/>
    </location>
</feature>
<dbReference type="Proteomes" id="UP001219355">
    <property type="component" value="Chromosome 2"/>
</dbReference>
<dbReference type="EMBL" id="CP120628">
    <property type="protein sequence ID" value="WEW58778.1"/>
    <property type="molecule type" value="Genomic_DNA"/>
</dbReference>
<evidence type="ECO:0000313" key="2">
    <source>
        <dbReference type="EMBL" id="WEW58778.1"/>
    </source>
</evidence>
<feature type="compositionally biased region" description="Low complexity" evidence="1">
    <location>
        <begin position="30"/>
        <end position="50"/>
    </location>
</feature>
<accession>A0AAF0DIF8</accession>
<organism evidence="2 3">
    <name type="scientific">Emydomyces testavorans</name>
    <dbReference type="NCBI Taxonomy" id="2070801"/>
    <lineage>
        <taxon>Eukaryota</taxon>
        <taxon>Fungi</taxon>
        <taxon>Dikarya</taxon>
        <taxon>Ascomycota</taxon>
        <taxon>Pezizomycotina</taxon>
        <taxon>Eurotiomycetes</taxon>
        <taxon>Eurotiomycetidae</taxon>
        <taxon>Onygenales</taxon>
        <taxon>Nannizziopsiaceae</taxon>
        <taxon>Emydomyces</taxon>
    </lineage>
</organism>
<name>A0AAF0DIF8_9EURO</name>
<gene>
    <name evidence="2" type="ORF">PRK78_004246</name>
</gene>
<dbReference type="AlphaFoldDB" id="A0AAF0DIF8"/>